<dbReference type="Proteomes" id="UP001149090">
    <property type="component" value="Unassembled WGS sequence"/>
</dbReference>
<evidence type="ECO:0000256" key="2">
    <source>
        <dbReference type="ARBA" id="ARBA00022527"/>
    </source>
</evidence>
<dbReference type="Pfam" id="PF00069">
    <property type="entry name" value="Pkinase"/>
    <property type="match status" value="1"/>
</dbReference>
<dbReference type="SUPFAM" id="SSF56112">
    <property type="entry name" value="Protein kinase-like (PK-like)"/>
    <property type="match status" value="1"/>
</dbReference>
<evidence type="ECO:0000256" key="8">
    <source>
        <dbReference type="RuleBase" id="RU000304"/>
    </source>
</evidence>
<feature type="binding site" evidence="7">
    <location>
        <position position="38"/>
    </location>
    <ligand>
        <name>ATP</name>
        <dbReference type="ChEBI" id="CHEBI:30616"/>
    </ligand>
</feature>
<comment type="caution">
    <text evidence="11">The sequence shown here is derived from an EMBL/GenBank/DDBJ whole genome shotgun (WGS) entry which is preliminary data.</text>
</comment>
<dbReference type="FunFam" id="3.30.200.20:FF:000538">
    <property type="entry name" value="Putative Casein kinase I"/>
    <property type="match status" value="1"/>
</dbReference>
<evidence type="ECO:0000259" key="10">
    <source>
        <dbReference type="PROSITE" id="PS50011"/>
    </source>
</evidence>
<comment type="similarity">
    <text evidence="8">Belongs to the protein kinase superfamily.</text>
</comment>
<reference evidence="11" key="1">
    <citation type="submission" date="2022-10" db="EMBL/GenBank/DDBJ databases">
        <title>Novel sulphate-reducing endosymbionts in the free-living metamonad Anaeramoeba.</title>
        <authorList>
            <person name="Jerlstrom-Hultqvist J."/>
            <person name="Cepicka I."/>
            <person name="Gallot-Lavallee L."/>
            <person name="Salas-Leiva D."/>
            <person name="Curtis B.A."/>
            <person name="Zahonova K."/>
            <person name="Pipaliya S."/>
            <person name="Dacks J."/>
            <person name="Roger A.J."/>
        </authorList>
    </citation>
    <scope>NUCLEOTIDE SEQUENCE</scope>
    <source>
        <strain evidence="11">BMAN</strain>
    </source>
</reference>
<sequence length="412" mass="48192">MSLRVGNKYRLERKIGAGSFGVIYEGFNVSTKEEVAIKLESLNNKHPQLSYESKVYRTLSGGVGIPYVRWFGIESEFNVMIMDLLGPTLEDLFNSCSRKFSLKTILMIADQLISRLEYIHSKNFIHRDIKPDNFLIGREKKANQIFVIDFGLSKKYRNPKTLKHILYQENKKLTGTARYVSINTHLGIAQSRRDDLESLGYVFIYFLKGSLPWQGIRGGTKKQKYDKISEKKISTNVEELCKDLPSEFATYLNYTRNLGFDEKPDYTYLRKLFRDLFIHEGFVYDYVFSWTELEKKESKKNNLKIQETFQHLKIETNLNPNENQNQNIQEKKEIEMNLNQNSNQNSNLNRNFLIANEFGNMNENIKIKSPVIIRSQSQPVQANIIEEKPKKKVKAKKNFISKISRRNEKDNF</sequence>
<evidence type="ECO:0000256" key="4">
    <source>
        <dbReference type="ARBA" id="ARBA00022741"/>
    </source>
</evidence>
<dbReference type="PROSITE" id="PS00107">
    <property type="entry name" value="PROTEIN_KINASE_ATP"/>
    <property type="match status" value="1"/>
</dbReference>
<accession>A0A9Q0RJA5</accession>
<proteinExistence type="inferred from homology"/>
<dbReference type="OrthoDB" id="5800476at2759"/>
<dbReference type="PROSITE" id="PS00108">
    <property type="entry name" value="PROTEIN_KINASE_ST"/>
    <property type="match status" value="1"/>
</dbReference>
<feature type="domain" description="Protein kinase" evidence="10">
    <location>
        <begin position="9"/>
        <end position="282"/>
    </location>
</feature>
<dbReference type="OMA" id="ESRVYKY"/>
<keyword evidence="5 11" id="KW-0418">Kinase</keyword>
<dbReference type="AlphaFoldDB" id="A0A9Q0RJA5"/>
<dbReference type="Gene3D" id="1.10.510.10">
    <property type="entry name" value="Transferase(Phosphotransferase) domain 1"/>
    <property type="match status" value="1"/>
</dbReference>
<evidence type="ECO:0000256" key="7">
    <source>
        <dbReference type="PROSITE-ProRule" id="PRU10141"/>
    </source>
</evidence>
<keyword evidence="12" id="KW-1185">Reference proteome</keyword>
<keyword evidence="4 7" id="KW-0547">Nucleotide-binding</keyword>
<evidence type="ECO:0000256" key="9">
    <source>
        <dbReference type="SAM" id="Coils"/>
    </source>
</evidence>
<keyword evidence="3" id="KW-0808">Transferase</keyword>
<evidence type="ECO:0000256" key="3">
    <source>
        <dbReference type="ARBA" id="ARBA00022679"/>
    </source>
</evidence>
<evidence type="ECO:0000256" key="6">
    <source>
        <dbReference type="ARBA" id="ARBA00022840"/>
    </source>
</evidence>
<protein>
    <recommendedName>
        <fullName evidence="1">non-specific serine/threonine protein kinase</fullName>
        <ecNumber evidence="1">2.7.11.1</ecNumber>
    </recommendedName>
</protein>
<dbReference type="GO" id="GO:0004674">
    <property type="term" value="F:protein serine/threonine kinase activity"/>
    <property type="evidence" value="ECO:0007669"/>
    <property type="project" value="UniProtKB-KW"/>
</dbReference>
<feature type="coiled-coil region" evidence="9">
    <location>
        <begin position="321"/>
        <end position="351"/>
    </location>
</feature>
<dbReference type="InterPro" id="IPR008271">
    <property type="entry name" value="Ser/Thr_kinase_AS"/>
</dbReference>
<evidence type="ECO:0000256" key="5">
    <source>
        <dbReference type="ARBA" id="ARBA00022777"/>
    </source>
</evidence>
<dbReference type="EMBL" id="JAPDFW010000005">
    <property type="protein sequence ID" value="KAJ5080639.1"/>
    <property type="molecule type" value="Genomic_DNA"/>
</dbReference>
<dbReference type="InterPro" id="IPR050235">
    <property type="entry name" value="CK1_Ser-Thr_kinase"/>
</dbReference>
<name>A0A9Q0RJA5_ANAIG</name>
<evidence type="ECO:0000313" key="11">
    <source>
        <dbReference type="EMBL" id="KAJ5080639.1"/>
    </source>
</evidence>
<dbReference type="InterPro" id="IPR017441">
    <property type="entry name" value="Protein_kinase_ATP_BS"/>
</dbReference>
<dbReference type="GO" id="GO:0005524">
    <property type="term" value="F:ATP binding"/>
    <property type="evidence" value="ECO:0007669"/>
    <property type="project" value="UniProtKB-UniRule"/>
</dbReference>
<dbReference type="FunFam" id="1.10.510.10:FF:000596">
    <property type="entry name" value="CK1 family protein kinase"/>
    <property type="match status" value="1"/>
</dbReference>
<evidence type="ECO:0000256" key="1">
    <source>
        <dbReference type="ARBA" id="ARBA00012513"/>
    </source>
</evidence>
<dbReference type="InterPro" id="IPR011009">
    <property type="entry name" value="Kinase-like_dom_sf"/>
</dbReference>
<dbReference type="EC" id="2.7.11.1" evidence="1"/>
<keyword evidence="9" id="KW-0175">Coiled coil</keyword>
<dbReference type="SMART" id="SM00220">
    <property type="entry name" value="S_TKc"/>
    <property type="match status" value="1"/>
</dbReference>
<organism evidence="11 12">
    <name type="scientific">Anaeramoeba ignava</name>
    <name type="common">Anaerobic marine amoeba</name>
    <dbReference type="NCBI Taxonomy" id="1746090"/>
    <lineage>
        <taxon>Eukaryota</taxon>
        <taxon>Metamonada</taxon>
        <taxon>Anaeramoebidae</taxon>
        <taxon>Anaeramoeba</taxon>
    </lineage>
</organism>
<keyword evidence="6 7" id="KW-0067">ATP-binding</keyword>
<dbReference type="PANTHER" id="PTHR11909">
    <property type="entry name" value="CASEIN KINASE-RELATED"/>
    <property type="match status" value="1"/>
</dbReference>
<dbReference type="InterPro" id="IPR000719">
    <property type="entry name" value="Prot_kinase_dom"/>
</dbReference>
<dbReference type="PROSITE" id="PS50011">
    <property type="entry name" value="PROTEIN_KINASE_DOM"/>
    <property type="match status" value="1"/>
</dbReference>
<evidence type="ECO:0000313" key="12">
    <source>
        <dbReference type="Proteomes" id="UP001149090"/>
    </source>
</evidence>
<keyword evidence="2 8" id="KW-0723">Serine/threonine-protein kinase</keyword>
<gene>
    <name evidence="11" type="ORF">M0811_13891</name>
</gene>